<accession>A0AA96RH93</accession>
<evidence type="ECO:0000256" key="6">
    <source>
        <dbReference type="SAM" id="Phobius"/>
    </source>
</evidence>
<name>A0AA96RH93_9BACL</name>
<keyword evidence="2" id="KW-1003">Cell membrane</keyword>
<keyword evidence="8" id="KW-1185">Reference proteome</keyword>
<dbReference type="RefSeq" id="WP_315606903.1">
    <property type="nucleotide sequence ID" value="NZ_CP130318.1"/>
</dbReference>
<dbReference type="NCBIfam" id="NF002460">
    <property type="entry name" value="PRK01658.1"/>
    <property type="match status" value="1"/>
</dbReference>
<gene>
    <name evidence="7" type="ORF">MJA45_08900</name>
</gene>
<sequence>MKAVKLACQISLITLFVLAGHLLAELFRVNIPGSIIGLLLLFLSLQCRLIRLEWVEGGASFLLAEMLIFFVPAAVGVMQYGDLIAAEGLRITLVIILSTILVMSVSGLLVDYMNKKRRETDL</sequence>
<evidence type="ECO:0000256" key="4">
    <source>
        <dbReference type="ARBA" id="ARBA00022989"/>
    </source>
</evidence>
<evidence type="ECO:0000313" key="8">
    <source>
        <dbReference type="Proteomes" id="UP001305702"/>
    </source>
</evidence>
<dbReference type="GO" id="GO:0005886">
    <property type="term" value="C:plasma membrane"/>
    <property type="evidence" value="ECO:0007669"/>
    <property type="project" value="UniProtKB-SubCell"/>
</dbReference>
<keyword evidence="5 6" id="KW-0472">Membrane</keyword>
<dbReference type="AlphaFoldDB" id="A0AA96RH93"/>
<evidence type="ECO:0000256" key="3">
    <source>
        <dbReference type="ARBA" id="ARBA00022692"/>
    </source>
</evidence>
<dbReference type="PANTHER" id="PTHR33931">
    <property type="entry name" value="HOLIN-LIKE PROTEIN CIDA-RELATED"/>
    <property type="match status" value="1"/>
</dbReference>
<evidence type="ECO:0000256" key="1">
    <source>
        <dbReference type="ARBA" id="ARBA00004651"/>
    </source>
</evidence>
<evidence type="ECO:0000256" key="5">
    <source>
        <dbReference type="ARBA" id="ARBA00023136"/>
    </source>
</evidence>
<dbReference type="Pfam" id="PF03788">
    <property type="entry name" value="LrgA"/>
    <property type="match status" value="1"/>
</dbReference>
<proteinExistence type="predicted"/>
<dbReference type="EMBL" id="CP130318">
    <property type="protein sequence ID" value="WNQ13123.1"/>
    <property type="molecule type" value="Genomic_DNA"/>
</dbReference>
<organism evidence="7 8">
    <name type="scientific">Paenibacillus aurantius</name>
    <dbReference type="NCBI Taxonomy" id="2918900"/>
    <lineage>
        <taxon>Bacteria</taxon>
        <taxon>Bacillati</taxon>
        <taxon>Bacillota</taxon>
        <taxon>Bacilli</taxon>
        <taxon>Bacillales</taxon>
        <taxon>Paenibacillaceae</taxon>
        <taxon>Paenibacillus</taxon>
    </lineage>
</organism>
<dbReference type="Proteomes" id="UP001305702">
    <property type="component" value="Chromosome"/>
</dbReference>
<keyword evidence="4 6" id="KW-1133">Transmembrane helix</keyword>
<dbReference type="KEGG" id="paun:MJA45_08900"/>
<comment type="subcellular location">
    <subcellularLocation>
        <location evidence="1">Cell membrane</location>
        <topology evidence="1">Multi-pass membrane protein</topology>
    </subcellularLocation>
</comment>
<feature type="transmembrane region" description="Helical" evidence="6">
    <location>
        <begin position="93"/>
        <end position="113"/>
    </location>
</feature>
<dbReference type="PANTHER" id="PTHR33931:SF2">
    <property type="entry name" value="HOLIN-LIKE PROTEIN CIDA"/>
    <property type="match status" value="1"/>
</dbReference>
<feature type="transmembrane region" description="Helical" evidence="6">
    <location>
        <begin position="34"/>
        <end position="50"/>
    </location>
</feature>
<reference evidence="7 8" key="1">
    <citation type="submission" date="2022-02" db="EMBL/GenBank/DDBJ databases">
        <title>Paenibacillus sp. MBLB1776 Whole Genome Shotgun Sequencing.</title>
        <authorList>
            <person name="Hwang C.Y."/>
            <person name="Cho E.-S."/>
            <person name="Seo M.-J."/>
        </authorList>
    </citation>
    <scope>NUCLEOTIDE SEQUENCE [LARGE SCALE GENOMIC DNA]</scope>
    <source>
        <strain evidence="7 8">MBLB1776</strain>
    </source>
</reference>
<dbReference type="InterPro" id="IPR005538">
    <property type="entry name" value="LrgA/CidA"/>
</dbReference>
<evidence type="ECO:0000313" key="7">
    <source>
        <dbReference type="EMBL" id="WNQ13123.1"/>
    </source>
</evidence>
<feature type="transmembrane region" description="Helical" evidence="6">
    <location>
        <begin position="62"/>
        <end position="81"/>
    </location>
</feature>
<keyword evidence="3 6" id="KW-0812">Transmembrane</keyword>
<evidence type="ECO:0000256" key="2">
    <source>
        <dbReference type="ARBA" id="ARBA00022475"/>
    </source>
</evidence>
<protein>
    <submittedName>
        <fullName evidence="7">CidA/LrgA family protein</fullName>
    </submittedName>
</protein>